<sequence length="295" mass="33475">MGRGRDKKGFSHGKRAPSKRHVLQRTARNDRRHRTRRLPRATLTNEDRGIPVQHSHQGNLVSLFTRQFYIFFLVNRGNSHAMCARANDTEFDFCVHESQTSKQAGPHKIGLATCNESPQGEAHQSGLGDAKSRSFKQRHGAQNKPQLQEKNRAERSGKNPPMKRERKEAGKTRQPTKERQCRGSSKAPAPPIQRNQQTPTKRGAADKTPRRRQKTMHSEVESFKTFALANSRDKRIEPARSKTPFGAAEAKAREKERHDRKPFGAVVANGELFPFRLRGAAPRWVTVAKGEQNER</sequence>
<reference evidence="3" key="1">
    <citation type="journal article" date="2017" name="Plant J.">
        <title>The pomegranate (Punica granatum L.) genome and the genomics of punicalagin biosynthesis.</title>
        <authorList>
            <person name="Qin G."/>
            <person name="Xu C."/>
            <person name="Ming R."/>
            <person name="Tang H."/>
            <person name="Guyot R."/>
            <person name="Kramer E.M."/>
            <person name="Hu Y."/>
            <person name="Yi X."/>
            <person name="Qi Y."/>
            <person name="Xu X."/>
            <person name="Gao Z."/>
            <person name="Pan H."/>
            <person name="Jian J."/>
            <person name="Tian Y."/>
            <person name="Yue Z."/>
            <person name="Xu Y."/>
        </authorList>
    </citation>
    <scope>NUCLEOTIDE SEQUENCE [LARGE SCALE GENOMIC DNA]</scope>
    <source>
        <strain evidence="3">cv. Dabenzi</strain>
    </source>
</reference>
<dbReference type="Proteomes" id="UP000197138">
    <property type="component" value="Unassembled WGS sequence"/>
</dbReference>
<feature type="compositionally biased region" description="Basic and acidic residues" evidence="1">
    <location>
        <begin position="147"/>
        <end position="181"/>
    </location>
</feature>
<accession>A0A218X0Q3</accession>
<proteinExistence type="predicted"/>
<organism evidence="2 3">
    <name type="scientific">Punica granatum</name>
    <name type="common">Pomegranate</name>
    <dbReference type="NCBI Taxonomy" id="22663"/>
    <lineage>
        <taxon>Eukaryota</taxon>
        <taxon>Viridiplantae</taxon>
        <taxon>Streptophyta</taxon>
        <taxon>Embryophyta</taxon>
        <taxon>Tracheophyta</taxon>
        <taxon>Spermatophyta</taxon>
        <taxon>Magnoliopsida</taxon>
        <taxon>eudicotyledons</taxon>
        <taxon>Gunneridae</taxon>
        <taxon>Pentapetalae</taxon>
        <taxon>rosids</taxon>
        <taxon>malvids</taxon>
        <taxon>Myrtales</taxon>
        <taxon>Lythraceae</taxon>
        <taxon>Punica</taxon>
    </lineage>
</organism>
<dbReference type="EMBL" id="MTKT01002497">
    <property type="protein sequence ID" value="OWM78326.1"/>
    <property type="molecule type" value="Genomic_DNA"/>
</dbReference>
<evidence type="ECO:0000256" key="1">
    <source>
        <dbReference type="SAM" id="MobiDB-lite"/>
    </source>
</evidence>
<feature type="region of interest" description="Disordered" evidence="1">
    <location>
        <begin position="1"/>
        <end position="38"/>
    </location>
</feature>
<feature type="compositionally biased region" description="Basic residues" evidence="1">
    <location>
        <begin position="10"/>
        <end position="23"/>
    </location>
</feature>
<gene>
    <name evidence="2" type="ORF">CDL15_Pgr001047</name>
</gene>
<feature type="compositionally biased region" description="Basic and acidic residues" evidence="1">
    <location>
        <begin position="231"/>
        <end position="240"/>
    </location>
</feature>
<evidence type="ECO:0000313" key="3">
    <source>
        <dbReference type="Proteomes" id="UP000197138"/>
    </source>
</evidence>
<feature type="compositionally biased region" description="Basic and acidic residues" evidence="1">
    <location>
        <begin position="250"/>
        <end position="262"/>
    </location>
</feature>
<protein>
    <submittedName>
        <fullName evidence="2">Uncharacterized protein</fullName>
    </submittedName>
</protein>
<evidence type="ECO:0000313" key="2">
    <source>
        <dbReference type="EMBL" id="OWM78326.1"/>
    </source>
</evidence>
<feature type="region of interest" description="Disordered" evidence="1">
    <location>
        <begin position="99"/>
        <end position="262"/>
    </location>
</feature>
<dbReference type="AlphaFoldDB" id="A0A218X0Q3"/>
<name>A0A218X0Q3_PUNGR</name>
<comment type="caution">
    <text evidence="2">The sequence shown here is derived from an EMBL/GenBank/DDBJ whole genome shotgun (WGS) entry which is preliminary data.</text>
</comment>